<dbReference type="InterPro" id="IPR022781">
    <property type="entry name" value="Flagellar_biosynth_FliO"/>
</dbReference>
<feature type="transmembrane region" description="Helical" evidence="6">
    <location>
        <begin position="54"/>
        <end position="80"/>
    </location>
</feature>
<evidence type="ECO:0000256" key="2">
    <source>
        <dbReference type="ARBA" id="ARBA00022475"/>
    </source>
</evidence>
<dbReference type="Proteomes" id="UP001300012">
    <property type="component" value="Unassembled WGS sequence"/>
</dbReference>
<comment type="subcellular location">
    <subcellularLocation>
        <location evidence="1">Cell membrane</location>
    </subcellularLocation>
</comment>
<keyword evidence="8" id="KW-1185">Reference proteome</keyword>
<keyword evidence="7" id="KW-0282">Flagellum</keyword>
<evidence type="ECO:0000256" key="3">
    <source>
        <dbReference type="ARBA" id="ARBA00022692"/>
    </source>
</evidence>
<protein>
    <submittedName>
        <fullName evidence="7">Flagellar biosynthetic protein FliO</fullName>
    </submittedName>
</protein>
<evidence type="ECO:0000256" key="4">
    <source>
        <dbReference type="ARBA" id="ARBA00022989"/>
    </source>
</evidence>
<evidence type="ECO:0000256" key="1">
    <source>
        <dbReference type="ARBA" id="ARBA00004236"/>
    </source>
</evidence>
<gene>
    <name evidence="7" type="ORF">NV381_06250</name>
</gene>
<keyword evidence="7" id="KW-0966">Cell projection</keyword>
<keyword evidence="4 6" id="KW-1133">Transmembrane helix</keyword>
<name>A0ABT1YCB0_9BACL</name>
<reference evidence="7 8" key="1">
    <citation type="submission" date="2022-08" db="EMBL/GenBank/DDBJ databases">
        <title>Paenibacillus endoradicis sp. nov., Paenibacillus radicibacter sp. nov and Paenibacillus pararadicis sp. nov., three cold-adapted plant growth-promoting bacteria isolated from root of Larix gmelinii in Great Khingan.</title>
        <authorList>
            <person name="Xue H."/>
        </authorList>
    </citation>
    <scope>NUCLEOTIDE SEQUENCE [LARGE SCALE GENOMIC DNA]</scope>
    <source>
        <strain evidence="7 8">N5-1-1-5</strain>
    </source>
</reference>
<sequence>MNRLATRICSFIFVGMIQLAGFSIVCYGESGTAADKFPNDAPKMDYPGISTADTMWMVVKVIFFLILIIGLFFVIIKFLAKKNKFLFGRSLRSLGGVPLGPNKSIQVIEIGHSLYIVGVGDNVQLMEKIDDAEEVAYITDMLTVGGSNTVNFETFSGWLSKLRKKQDDTIDVEESDITASFQQVFHNKMQHLSDRKKMVEELLMDDKNKDRLNDKP</sequence>
<accession>A0ABT1YCB0</accession>
<dbReference type="Pfam" id="PF04347">
    <property type="entry name" value="FliO"/>
    <property type="match status" value="1"/>
</dbReference>
<evidence type="ECO:0000313" key="8">
    <source>
        <dbReference type="Proteomes" id="UP001300012"/>
    </source>
</evidence>
<evidence type="ECO:0000313" key="7">
    <source>
        <dbReference type="EMBL" id="MCR8630801.1"/>
    </source>
</evidence>
<dbReference type="EMBL" id="JANQBD010000003">
    <property type="protein sequence ID" value="MCR8630801.1"/>
    <property type="molecule type" value="Genomic_DNA"/>
</dbReference>
<keyword evidence="5 6" id="KW-0472">Membrane</keyword>
<comment type="caution">
    <text evidence="7">The sequence shown here is derived from an EMBL/GenBank/DDBJ whole genome shotgun (WGS) entry which is preliminary data.</text>
</comment>
<keyword evidence="2" id="KW-1003">Cell membrane</keyword>
<feature type="transmembrane region" description="Helical" evidence="6">
    <location>
        <begin position="12"/>
        <end position="34"/>
    </location>
</feature>
<keyword evidence="3 6" id="KW-0812">Transmembrane</keyword>
<dbReference type="RefSeq" id="WP_258212406.1">
    <property type="nucleotide sequence ID" value="NZ_JANQBD010000003.1"/>
</dbReference>
<keyword evidence="7" id="KW-0969">Cilium</keyword>
<proteinExistence type="predicted"/>
<organism evidence="7 8">
    <name type="scientific">Paenibacillus radicis</name>
    <name type="common">ex Xue et al. 2023</name>
    <dbReference type="NCBI Taxonomy" id="2972489"/>
    <lineage>
        <taxon>Bacteria</taxon>
        <taxon>Bacillati</taxon>
        <taxon>Bacillota</taxon>
        <taxon>Bacilli</taxon>
        <taxon>Bacillales</taxon>
        <taxon>Paenibacillaceae</taxon>
        <taxon>Paenibacillus</taxon>
    </lineage>
</organism>
<evidence type="ECO:0000256" key="6">
    <source>
        <dbReference type="SAM" id="Phobius"/>
    </source>
</evidence>
<evidence type="ECO:0000256" key="5">
    <source>
        <dbReference type="ARBA" id="ARBA00023136"/>
    </source>
</evidence>